<accession>A4BFB8</accession>
<comment type="caution">
    <text evidence="2">The sequence shown here is derived from an EMBL/GenBank/DDBJ whole genome shotgun (WGS) entry which is preliminary data.</text>
</comment>
<organism evidence="2 3">
    <name type="scientific">Reinekea blandensis MED297</name>
    <dbReference type="NCBI Taxonomy" id="314283"/>
    <lineage>
        <taxon>Bacteria</taxon>
        <taxon>Pseudomonadati</taxon>
        <taxon>Pseudomonadota</taxon>
        <taxon>Gammaproteobacteria</taxon>
        <taxon>Oceanospirillales</taxon>
        <taxon>Saccharospirillaceae</taxon>
        <taxon>Reinekea</taxon>
    </lineage>
</organism>
<dbReference type="HOGENOM" id="CLU_2168961_0_0_6"/>
<evidence type="ECO:0000313" key="2">
    <source>
        <dbReference type="EMBL" id="EAR09231.1"/>
    </source>
</evidence>
<dbReference type="RefSeq" id="WP_008045334.1">
    <property type="nucleotide sequence ID" value="NZ_CH724152.1"/>
</dbReference>
<gene>
    <name evidence="2" type="ORF">MED297_07108</name>
    <name evidence="1" type="ORF">MED297_08901</name>
</gene>
<evidence type="ECO:0000313" key="1">
    <source>
        <dbReference type="EMBL" id="EAR08770.1"/>
    </source>
</evidence>
<dbReference type="Proteomes" id="UP000005953">
    <property type="component" value="Unassembled WGS sequence"/>
</dbReference>
<dbReference type="EMBL" id="AAOE01000012">
    <property type="protein sequence ID" value="EAR09231.1"/>
    <property type="molecule type" value="Genomic_DNA"/>
</dbReference>
<proteinExistence type="predicted"/>
<protein>
    <submittedName>
        <fullName evidence="2">Uncharacterized protein</fullName>
    </submittedName>
</protein>
<keyword evidence="3" id="KW-1185">Reference proteome</keyword>
<dbReference type="EMBL" id="AAOE01000016">
    <property type="protein sequence ID" value="EAR08770.1"/>
    <property type="molecule type" value="Genomic_DNA"/>
</dbReference>
<dbReference type="STRING" id="314283.MED297_07108"/>
<dbReference type="AlphaFoldDB" id="A4BFB8"/>
<reference evidence="2 3" key="1">
    <citation type="submission" date="2006-02" db="EMBL/GenBank/DDBJ databases">
        <authorList>
            <person name="Pinhassi J."/>
            <person name="Pedros-Alio C."/>
            <person name="Ferriera S."/>
            <person name="Johnson J."/>
            <person name="Kravitz S."/>
            <person name="Halpern A."/>
            <person name="Remington K."/>
            <person name="Beeson K."/>
            <person name="Tran B."/>
            <person name="Rogers Y.-H."/>
            <person name="Friedman R."/>
            <person name="Venter J.C."/>
        </authorList>
    </citation>
    <scope>NUCLEOTIDE SEQUENCE [LARGE SCALE GENOMIC DNA]</scope>
    <source>
        <strain evidence="2 3">MED297</strain>
    </source>
</reference>
<evidence type="ECO:0000313" key="3">
    <source>
        <dbReference type="Proteomes" id="UP000005953"/>
    </source>
</evidence>
<name>A4BFB8_9GAMM</name>
<sequence>MSKIVEFPSREIRNDLEIENALRESLTERGFSEETVAQTVSAIMPLIKESKTVVAQGLDAPIPASISERDVSELKASLSTSLQAYQRQVGDFALKILMLLAIEYASNAKG</sequence>